<dbReference type="SUPFAM" id="SSF51735">
    <property type="entry name" value="NAD(P)-binding Rossmann-fold domains"/>
    <property type="match status" value="1"/>
</dbReference>
<dbReference type="InterPro" id="IPR011032">
    <property type="entry name" value="GroES-like_sf"/>
</dbReference>
<name>A0ABQ1QZC1_9ALTE</name>
<dbReference type="Gene3D" id="3.90.180.10">
    <property type="entry name" value="Medium-chain alcohol dehydrogenases, catalytic domain"/>
    <property type="match status" value="1"/>
</dbReference>
<dbReference type="SUPFAM" id="SSF50129">
    <property type="entry name" value="GroES-like"/>
    <property type="match status" value="1"/>
</dbReference>
<keyword evidence="5" id="KW-1185">Reference proteome</keyword>
<dbReference type="InterPro" id="IPR013149">
    <property type="entry name" value="ADH-like_C"/>
</dbReference>
<evidence type="ECO:0000256" key="1">
    <source>
        <dbReference type="ARBA" id="ARBA00022857"/>
    </source>
</evidence>
<evidence type="ECO:0000259" key="3">
    <source>
        <dbReference type="SMART" id="SM00829"/>
    </source>
</evidence>
<protein>
    <submittedName>
        <fullName evidence="4">NAD(P)H quinone oxidoreductase</fullName>
    </submittedName>
</protein>
<keyword evidence="2" id="KW-0560">Oxidoreductase</keyword>
<dbReference type="InterPro" id="IPR020843">
    <property type="entry name" value="ER"/>
</dbReference>
<dbReference type="Gene3D" id="3.40.50.720">
    <property type="entry name" value="NAD(P)-binding Rossmann-like Domain"/>
    <property type="match status" value="1"/>
</dbReference>
<proteinExistence type="predicted"/>
<gene>
    <name evidence="4" type="ORF">GCM10011357_04860</name>
</gene>
<organism evidence="4 5">
    <name type="scientific">Lacimicrobium alkaliphilum</name>
    <dbReference type="NCBI Taxonomy" id="1526571"/>
    <lineage>
        <taxon>Bacteria</taxon>
        <taxon>Pseudomonadati</taxon>
        <taxon>Pseudomonadota</taxon>
        <taxon>Gammaproteobacteria</taxon>
        <taxon>Alteromonadales</taxon>
        <taxon>Alteromonadaceae</taxon>
        <taxon>Lacimicrobium</taxon>
    </lineage>
</organism>
<dbReference type="Pfam" id="PF08240">
    <property type="entry name" value="ADH_N"/>
    <property type="match status" value="1"/>
</dbReference>
<evidence type="ECO:0000313" key="4">
    <source>
        <dbReference type="EMBL" id="GGD51996.1"/>
    </source>
</evidence>
<dbReference type="InterPro" id="IPR014189">
    <property type="entry name" value="Quinone_OxRdtase_PIG3"/>
</dbReference>
<accession>A0ABQ1QZC1</accession>
<dbReference type="Pfam" id="PF00107">
    <property type="entry name" value="ADH_zinc_N"/>
    <property type="match status" value="1"/>
</dbReference>
<dbReference type="CDD" id="cd05276">
    <property type="entry name" value="p53_inducible_oxidoreductase"/>
    <property type="match status" value="1"/>
</dbReference>
<reference evidence="5" key="1">
    <citation type="journal article" date="2019" name="Int. J. Syst. Evol. Microbiol.">
        <title>The Global Catalogue of Microorganisms (GCM) 10K type strain sequencing project: providing services to taxonomists for standard genome sequencing and annotation.</title>
        <authorList>
            <consortium name="The Broad Institute Genomics Platform"/>
            <consortium name="The Broad Institute Genome Sequencing Center for Infectious Disease"/>
            <person name="Wu L."/>
            <person name="Ma J."/>
        </authorList>
    </citation>
    <scope>NUCLEOTIDE SEQUENCE [LARGE SCALE GENOMIC DNA]</scope>
    <source>
        <strain evidence="5">CGMCC 1.12923</strain>
    </source>
</reference>
<comment type="caution">
    <text evidence="4">The sequence shown here is derived from an EMBL/GenBank/DDBJ whole genome shotgun (WGS) entry which is preliminary data.</text>
</comment>
<evidence type="ECO:0000313" key="5">
    <source>
        <dbReference type="Proteomes" id="UP000614272"/>
    </source>
</evidence>
<sequence length="323" mass="35158">MRYIQHDQQGHLRIARTSVPELQSGQVLVKVVSFGINRADLLQREGKYPPPKGESEILGLEVAGEVVEVTQGSVWQVGDRVCGLVAGGGYAELVRVNAAHLMRVPDTVSLMDAGGLAEVFLTAYQALFLLGKLRSGESVLFHAGASGVGSAAIQLARFKGARVAVTASGSEKLTFCQQLGAELLINYQQQNFAEQIVGQWRGVDVIIDIVAGDNLNNNLKALNPDGRIIQLAMLAGRYVDKLDMAKMLQKRASLIASTLRNRDDEYKAMLVKAFTDECLGAFSAGHLKVCVHQHYQAEDIAQAHEQLQSNRNCGKVIGYWKNT</sequence>
<dbReference type="PANTHER" id="PTHR48106:SF18">
    <property type="entry name" value="QUINONE OXIDOREDUCTASE PIG3"/>
    <property type="match status" value="1"/>
</dbReference>
<dbReference type="SMART" id="SM00829">
    <property type="entry name" value="PKS_ER"/>
    <property type="match status" value="1"/>
</dbReference>
<dbReference type="Proteomes" id="UP000614272">
    <property type="component" value="Unassembled WGS sequence"/>
</dbReference>
<dbReference type="EMBL" id="BMGJ01000002">
    <property type="protein sequence ID" value="GGD51996.1"/>
    <property type="molecule type" value="Genomic_DNA"/>
</dbReference>
<dbReference type="InterPro" id="IPR036291">
    <property type="entry name" value="NAD(P)-bd_dom_sf"/>
</dbReference>
<dbReference type="PANTHER" id="PTHR48106">
    <property type="entry name" value="QUINONE OXIDOREDUCTASE PIG3-RELATED"/>
    <property type="match status" value="1"/>
</dbReference>
<dbReference type="InterPro" id="IPR013154">
    <property type="entry name" value="ADH-like_N"/>
</dbReference>
<keyword evidence="1" id="KW-0521">NADP</keyword>
<evidence type="ECO:0000256" key="2">
    <source>
        <dbReference type="ARBA" id="ARBA00023002"/>
    </source>
</evidence>
<dbReference type="RefSeq" id="WP_099033307.1">
    <property type="nucleotide sequence ID" value="NZ_BMGJ01000002.1"/>
</dbReference>
<dbReference type="NCBIfam" id="TIGR02824">
    <property type="entry name" value="quinone_pig3"/>
    <property type="match status" value="1"/>
</dbReference>
<feature type="domain" description="Enoyl reductase (ER)" evidence="3">
    <location>
        <begin position="10"/>
        <end position="318"/>
    </location>
</feature>